<sequence length="300" mass="32921">MSLPHHHLRFLLLLPVLIALATAQDNCPDASEIVYSPFKPWFQFDYPLGGADCWTGAICTLGQADAARNQQFAATALVMGILPIILRDIAWPARRVVIVSARLPALVEVLVRALGLDPMVLGNVSGWDEGDVRRWIQWVRTSPIASAGVKSRLVIRILVAVSCFVLLISYAALALIEIYSKRTALGCVYPVITLTWCILGLAPAAVHVLFKNYRMNRNARKEDNSSGRASAVQGADEAWPVQFAWAIYYIVGTLVFTSIMAITPLELFVWVVVMSAVTGASKLLALYVCLMLRNPVNADN</sequence>
<feature type="signal peptide" evidence="2">
    <location>
        <begin position="1"/>
        <end position="23"/>
    </location>
</feature>
<comment type="caution">
    <text evidence="3">The sequence shown here is derived from an EMBL/GenBank/DDBJ whole genome shotgun (WGS) entry which is preliminary data.</text>
</comment>
<organism evidence="3 4">
    <name type="scientific">Aspergillus granulosus</name>
    <dbReference type="NCBI Taxonomy" id="176169"/>
    <lineage>
        <taxon>Eukaryota</taxon>
        <taxon>Fungi</taxon>
        <taxon>Dikarya</taxon>
        <taxon>Ascomycota</taxon>
        <taxon>Pezizomycotina</taxon>
        <taxon>Eurotiomycetes</taxon>
        <taxon>Eurotiomycetidae</taxon>
        <taxon>Eurotiales</taxon>
        <taxon>Aspergillaceae</taxon>
        <taxon>Aspergillus</taxon>
        <taxon>Aspergillus subgen. Nidulantes</taxon>
    </lineage>
</organism>
<dbReference type="EMBL" id="JBFXLT010000053">
    <property type="protein sequence ID" value="KAL2811905.1"/>
    <property type="molecule type" value="Genomic_DNA"/>
</dbReference>
<evidence type="ECO:0000256" key="1">
    <source>
        <dbReference type="SAM" id="Phobius"/>
    </source>
</evidence>
<gene>
    <name evidence="3" type="ORF">BJX63DRAFT_398041</name>
</gene>
<evidence type="ECO:0000256" key="2">
    <source>
        <dbReference type="SAM" id="SignalP"/>
    </source>
</evidence>
<name>A0ABR4H9B0_9EURO</name>
<evidence type="ECO:0000313" key="3">
    <source>
        <dbReference type="EMBL" id="KAL2811905.1"/>
    </source>
</evidence>
<dbReference type="Proteomes" id="UP001610334">
    <property type="component" value="Unassembled WGS sequence"/>
</dbReference>
<feature type="chain" id="PRO_5046422397" evidence="2">
    <location>
        <begin position="24"/>
        <end position="300"/>
    </location>
</feature>
<feature type="transmembrane region" description="Helical" evidence="1">
    <location>
        <begin position="153"/>
        <end position="176"/>
    </location>
</feature>
<proteinExistence type="predicted"/>
<evidence type="ECO:0000313" key="4">
    <source>
        <dbReference type="Proteomes" id="UP001610334"/>
    </source>
</evidence>
<reference evidence="3 4" key="1">
    <citation type="submission" date="2024-07" db="EMBL/GenBank/DDBJ databases">
        <title>Section-level genome sequencing and comparative genomics of Aspergillus sections Usti and Cavernicolus.</title>
        <authorList>
            <consortium name="Lawrence Berkeley National Laboratory"/>
            <person name="Nybo J.L."/>
            <person name="Vesth T.C."/>
            <person name="Theobald S."/>
            <person name="Frisvad J.C."/>
            <person name="Larsen T.O."/>
            <person name="Kjaerboelling I."/>
            <person name="Rothschild-Mancinelli K."/>
            <person name="Lyhne E.K."/>
            <person name="Kogle M.E."/>
            <person name="Barry K."/>
            <person name="Clum A."/>
            <person name="Na H."/>
            <person name="Ledsgaard L."/>
            <person name="Lin J."/>
            <person name="Lipzen A."/>
            <person name="Kuo A."/>
            <person name="Riley R."/>
            <person name="Mondo S."/>
            <person name="Labutti K."/>
            <person name="Haridas S."/>
            <person name="Pangalinan J."/>
            <person name="Salamov A.A."/>
            <person name="Simmons B.A."/>
            <person name="Magnuson J.K."/>
            <person name="Chen J."/>
            <person name="Drula E."/>
            <person name="Henrissat B."/>
            <person name="Wiebenga A."/>
            <person name="Lubbers R.J."/>
            <person name="Gomes A.C."/>
            <person name="Makela M.R."/>
            <person name="Stajich J."/>
            <person name="Grigoriev I.V."/>
            <person name="Mortensen U.H."/>
            <person name="De Vries R.P."/>
            <person name="Baker S.E."/>
            <person name="Andersen M.R."/>
        </authorList>
    </citation>
    <scope>NUCLEOTIDE SEQUENCE [LARGE SCALE GENOMIC DNA]</scope>
    <source>
        <strain evidence="3 4">CBS 588.65</strain>
    </source>
</reference>
<feature type="transmembrane region" description="Helical" evidence="1">
    <location>
        <begin position="243"/>
        <end position="262"/>
    </location>
</feature>
<keyword evidence="1" id="KW-0812">Transmembrane</keyword>
<keyword evidence="4" id="KW-1185">Reference proteome</keyword>
<keyword evidence="1" id="KW-0472">Membrane</keyword>
<feature type="transmembrane region" description="Helical" evidence="1">
    <location>
        <begin position="268"/>
        <end position="290"/>
    </location>
</feature>
<protein>
    <submittedName>
        <fullName evidence="3">Uncharacterized protein</fullName>
    </submittedName>
</protein>
<keyword evidence="1" id="KW-1133">Transmembrane helix</keyword>
<keyword evidence="2" id="KW-0732">Signal</keyword>
<accession>A0ABR4H9B0</accession>
<feature type="transmembrane region" description="Helical" evidence="1">
    <location>
        <begin position="188"/>
        <end position="210"/>
    </location>
</feature>